<name>A0A0P7C301_9BACT</name>
<sequence>MVIWSYYAKKGLAFLGVLLGLSAVVFGQHQKNLKPAVYLGLEAGVSSAGTTPFWLRANDYDQYPDAPHFLQGYLNVQQDYDSLFQKKSTLKPFSMGYGAQLIVQQSNKTRLIVPEAFVKLRHKHWELYGGRRKEIFGLTDTTHTSGSYIWSGNALPMPKIQIHTPKYIALGKKDRISFNAGISHGWFGKDSIIQGHWLHQKWLYGRIGKPNSKVQVTAGINHQVMWGGYSDLLEDDSQYTVTIAGKLAPYPLYSYQYIILPFLQKFTPPDPSKVPGYDGGLAVGNQLGSVDISFQYKGENTVWLLYKQQPYDFARSLYNLNNIEDGLHGISISLPNGKFLQNITAEFFYSKSQGRYRFGKYQESNYGEIDNYFFHGQYQSWSYQNQILGTPFILFEGQNQRRFNNRLKYYYLSLQGKLKPKLSYTLKQVYSRNFGTYSRSIHLSQYSGSLQLIYQAGSSLISGQFMMDHGRLYDQNIGLSLSWQRQLY</sequence>
<dbReference type="InterPro" id="IPR038636">
    <property type="entry name" value="Wzi_sf"/>
</dbReference>
<organism evidence="1 2">
    <name type="scientific">Jiulongibacter sediminis</name>
    <dbReference type="NCBI Taxonomy" id="1605367"/>
    <lineage>
        <taxon>Bacteria</taxon>
        <taxon>Pseudomonadati</taxon>
        <taxon>Bacteroidota</taxon>
        <taxon>Cytophagia</taxon>
        <taxon>Cytophagales</taxon>
        <taxon>Leadbetterellaceae</taxon>
        <taxon>Jiulongibacter</taxon>
    </lineage>
</organism>
<dbReference type="RefSeq" id="WP_055146403.1">
    <property type="nucleotide sequence ID" value="NZ_JXSZ01000006.1"/>
</dbReference>
<evidence type="ECO:0000313" key="1">
    <source>
        <dbReference type="EMBL" id="KPM48560.1"/>
    </source>
</evidence>
<dbReference type="STRING" id="1605367.AFM12_08055"/>
<protein>
    <recommendedName>
        <fullName evidence="3">Capsule assembly protein Wzi</fullName>
    </recommendedName>
</protein>
<comment type="caution">
    <text evidence="1">The sequence shown here is derived from an EMBL/GenBank/DDBJ whole genome shotgun (WGS) entry which is preliminary data.</text>
</comment>
<dbReference type="Proteomes" id="UP000050454">
    <property type="component" value="Unassembled WGS sequence"/>
</dbReference>
<reference evidence="1 2" key="1">
    <citation type="submission" date="2015-07" db="EMBL/GenBank/DDBJ databases">
        <title>The draft genome sequence of Leadbetterella sp. JN14-9.</title>
        <authorList>
            <person name="Liu Y."/>
            <person name="Du J."/>
            <person name="Shao Z."/>
        </authorList>
    </citation>
    <scope>NUCLEOTIDE SEQUENCE [LARGE SCALE GENOMIC DNA]</scope>
    <source>
        <strain evidence="1 2">JN14-9</strain>
    </source>
</reference>
<keyword evidence="2" id="KW-1185">Reference proteome</keyword>
<dbReference type="AlphaFoldDB" id="A0A0P7C301"/>
<proteinExistence type="predicted"/>
<dbReference type="EMBL" id="LGTQ01000006">
    <property type="protein sequence ID" value="KPM48560.1"/>
    <property type="molecule type" value="Genomic_DNA"/>
</dbReference>
<dbReference type="Gene3D" id="2.40.160.130">
    <property type="entry name" value="Capsule assembly protein Wzi"/>
    <property type="match status" value="1"/>
</dbReference>
<evidence type="ECO:0000313" key="2">
    <source>
        <dbReference type="Proteomes" id="UP000050454"/>
    </source>
</evidence>
<dbReference type="OrthoDB" id="596512at2"/>
<accession>A0A0P7C301</accession>
<evidence type="ECO:0008006" key="3">
    <source>
        <dbReference type="Google" id="ProtNLM"/>
    </source>
</evidence>
<dbReference type="PATRIC" id="fig|1605367.3.peg.2992"/>
<gene>
    <name evidence="1" type="ORF">AFM12_08055</name>
</gene>